<evidence type="ECO:0000256" key="1">
    <source>
        <dbReference type="SAM" id="MobiDB-lite"/>
    </source>
</evidence>
<feature type="compositionally biased region" description="Polar residues" evidence="1">
    <location>
        <begin position="48"/>
        <end position="72"/>
    </location>
</feature>
<accession>A0A9P0VX12</accession>
<evidence type="ECO:0000313" key="2">
    <source>
        <dbReference type="EMBL" id="CAH2351001.1"/>
    </source>
</evidence>
<feature type="compositionally biased region" description="Polar residues" evidence="1">
    <location>
        <begin position="28"/>
        <end position="37"/>
    </location>
</feature>
<dbReference type="EMBL" id="CAKXYY010000002">
    <property type="protein sequence ID" value="CAH2351001.1"/>
    <property type="molecule type" value="Genomic_DNA"/>
</dbReference>
<feature type="region of interest" description="Disordered" evidence="1">
    <location>
        <begin position="1"/>
        <end position="109"/>
    </location>
</feature>
<feature type="compositionally biased region" description="Low complexity" evidence="1">
    <location>
        <begin position="84"/>
        <end position="95"/>
    </location>
</feature>
<evidence type="ECO:0000313" key="3">
    <source>
        <dbReference type="Proteomes" id="UP000837801"/>
    </source>
</evidence>
<feature type="compositionally biased region" description="Basic and acidic residues" evidence="1">
    <location>
        <begin position="259"/>
        <end position="276"/>
    </location>
</feature>
<reference evidence="2" key="1">
    <citation type="submission" date="2022-03" db="EMBL/GenBank/DDBJ databases">
        <authorList>
            <person name="Legras J.-L."/>
            <person name="Devillers H."/>
            <person name="Grondin C."/>
        </authorList>
    </citation>
    <scope>NUCLEOTIDE SEQUENCE</scope>
    <source>
        <strain evidence="2">CLIB 1423</strain>
    </source>
</reference>
<comment type="caution">
    <text evidence="2">The sequence shown here is derived from an EMBL/GenBank/DDBJ whole genome shotgun (WGS) entry which is preliminary data.</text>
</comment>
<feature type="compositionally biased region" description="Polar residues" evidence="1">
    <location>
        <begin position="1"/>
        <end position="17"/>
    </location>
</feature>
<protein>
    <submittedName>
        <fullName evidence="2">Uncharacterized protein</fullName>
    </submittedName>
</protein>
<sequence length="296" mass="32845">MGSSASKPSRKLASSIQKGAGDALLANRKTNVNTLPSESLKEKYIQHNDPNNVESHLPLSNSSSFRGSSALDTSKLAKKIGKKQQQQQQQQQEQEQMPEGKDGFDPHISQEFSDSVMKLGAQIQSHYVDPRLNQEFSALKQLRNRKSLYIRGEKENEDEMNGVSQSSRTMIHPRSLGGLLSDLKDPRVSEERILEDYKLHPDFLKELGTRFKLATTTLIIKEEAKEGEVLVQNSAPSNSGEVSVSGSPMTSTTAGANGKDGDESAQLKEIDPERLKQLRNRLGLDDETEIDEVQKK</sequence>
<keyword evidence="3" id="KW-1185">Reference proteome</keyword>
<gene>
    <name evidence="2" type="ORF">CLIB1423_02S10022</name>
</gene>
<organism evidence="2 3">
    <name type="scientific">[Candida] railenensis</name>
    <dbReference type="NCBI Taxonomy" id="45579"/>
    <lineage>
        <taxon>Eukaryota</taxon>
        <taxon>Fungi</taxon>
        <taxon>Dikarya</taxon>
        <taxon>Ascomycota</taxon>
        <taxon>Saccharomycotina</taxon>
        <taxon>Pichiomycetes</taxon>
        <taxon>Debaryomycetaceae</taxon>
        <taxon>Kurtzmaniella</taxon>
    </lineage>
</organism>
<dbReference type="AlphaFoldDB" id="A0A9P0VX12"/>
<dbReference type="Proteomes" id="UP000837801">
    <property type="component" value="Unassembled WGS sequence"/>
</dbReference>
<dbReference type="OrthoDB" id="4078061at2759"/>
<name>A0A9P0VX12_9ASCO</name>
<proteinExistence type="predicted"/>
<feature type="compositionally biased region" description="Acidic residues" evidence="1">
    <location>
        <begin position="285"/>
        <end position="296"/>
    </location>
</feature>
<feature type="compositionally biased region" description="Polar residues" evidence="1">
    <location>
        <begin position="231"/>
        <end position="255"/>
    </location>
</feature>
<feature type="region of interest" description="Disordered" evidence="1">
    <location>
        <begin position="230"/>
        <end position="296"/>
    </location>
</feature>